<dbReference type="KEGG" id="vg:55619211"/>
<name>A0A4Y6ELW5_9CAUD</name>
<evidence type="ECO:0000313" key="2">
    <source>
        <dbReference type="EMBL" id="QDF19700.1"/>
    </source>
</evidence>
<gene>
    <name evidence="2" type="primary">54</name>
    <name evidence="2" type="ORF">SEA_DINA_54</name>
</gene>
<proteinExistence type="predicted"/>
<protein>
    <submittedName>
        <fullName evidence="2">Uncharacterized protein</fullName>
    </submittedName>
</protein>
<organism evidence="2 3">
    <name type="scientific">Corynebacterium phage Dina</name>
    <dbReference type="NCBI Taxonomy" id="2588501"/>
    <lineage>
        <taxon>Viruses</taxon>
        <taxon>Duplodnaviria</taxon>
        <taxon>Heunggongvirae</taxon>
        <taxon>Uroviricota</taxon>
        <taxon>Caudoviricetes</taxon>
        <taxon>Samwavirus</taxon>
        <taxon>Samwavirus dina</taxon>
    </lineage>
</organism>
<reference evidence="2 3" key="1">
    <citation type="submission" date="2019-05" db="EMBL/GenBank/DDBJ databases">
        <authorList>
            <person name="Albert R.M."/>
            <person name="Nur A.I."/>
            <person name="Ayala A."/>
            <person name="Bradley M.S."/>
            <person name="Burch R.E."/>
            <person name="Chen M."/>
            <person name="Dulaney A."/>
            <person name="Kakulamarri P.S."/>
            <person name="Kelly K.U."/>
            <person name="Maynor S.D."/>
            <person name="Perritt S.E."/>
            <person name="Praveen H."/>
            <person name="Slemons D.M."/>
            <person name="Snidow C.R."/>
            <person name="Thalluri S."/>
            <person name="Vyawahare A.K."/>
            <person name="Williams M.R."/>
            <person name="Monti D.L."/>
            <person name="Garlena R.A."/>
            <person name="Russell D.A."/>
            <person name="Pope W.H."/>
            <person name="Jacobs-Sera D."/>
            <person name="Hatfull G.F."/>
        </authorList>
    </citation>
    <scope>NUCLEOTIDE SEQUENCE [LARGE SCALE GENOMIC DNA]</scope>
</reference>
<dbReference type="EMBL" id="MK977706">
    <property type="protein sequence ID" value="QDF19700.1"/>
    <property type="molecule type" value="Genomic_DNA"/>
</dbReference>
<dbReference type="RefSeq" id="YP_009848810.1">
    <property type="nucleotide sequence ID" value="NC_048787.1"/>
</dbReference>
<keyword evidence="3" id="KW-1185">Reference proteome</keyword>
<feature type="region of interest" description="Disordered" evidence="1">
    <location>
        <begin position="19"/>
        <end position="40"/>
    </location>
</feature>
<dbReference type="GeneID" id="55619211"/>
<dbReference type="Proteomes" id="UP000316211">
    <property type="component" value="Segment"/>
</dbReference>
<evidence type="ECO:0000313" key="3">
    <source>
        <dbReference type="Proteomes" id="UP000316211"/>
    </source>
</evidence>
<sequence length="75" mass="8701">MNTSPETRVDYAGHTWVRDPAGGWRNPLTGNQTRRPKWTARDAYTRPDPCDTCTLRDQHCCDPWETRDEHEGDEA</sequence>
<evidence type="ECO:0000256" key="1">
    <source>
        <dbReference type="SAM" id="MobiDB-lite"/>
    </source>
</evidence>
<accession>A0A4Y6ELW5</accession>